<name>A0A1C7EGS5_9BACL</name>
<dbReference type="Proteomes" id="UP000092495">
    <property type="component" value="Chromosome"/>
</dbReference>
<evidence type="ECO:0000259" key="1">
    <source>
        <dbReference type="Pfam" id="PF12680"/>
    </source>
</evidence>
<dbReference type="EMBL" id="CP016543">
    <property type="protein sequence ID" value="ANU23263.1"/>
    <property type="molecule type" value="Genomic_DNA"/>
</dbReference>
<keyword evidence="3" id="KW-1185">Reference proteome</keyword>
<dbReference type="Gene3D" id="3.10.450.50">
    <property type="match status" value="1"/>
</dbReference>
<proteinExistence type="predicted"/>
<dbReference type="InterPro" id="IPR037401">
    <property type="entry name" value="SnoaL-like"/>
</dbReference>
<dbReference type="InterPro" id="IPR032710">
    <property type="entry name" value="NTF2-like_dom_sf"/>
</dbReference>
<accession>A0A1C7EGS5</accession>
<dbReference type="RefSeq" id="WP_065526300.1">
    <property type="nucleotide sequence ID" value="NZ_CP016543.2"/>
</dbReference>
<gene>
    <name evidence="2" type="ORF">BCM40_07715</name>
</gene>
<dbReference type="OrthoDB" id="6692273at2"/>
<dbReference type="AlphaFoldDB" id="A0A1C7EGS5"/>
<dbReference type="Pfam" id="PF12680">
    <property type="entry name" value="SnoaL_2"/>
    <property type="match status" value="1"/>
</dbReference>
<evidence type="ECO:0000313" key="3">
    <source>
        <dbReference type="Proteomes" id="UP000092495"/>
    </source>
</evidence>
<dbReference type="SUPFAM" id="SSF54427">
    <property type="entry name" value="NTF2-like"/>
    <property type="match status" value="1"/>
</dbReference>
<reference evidence="2" key="1">
    <citation type="submission" date="2016-10" db="EMBL/GenBank/DDBJ databases">
        <authorList>
            <person name="See-Too W.S."/>
        </authorList>
    </citation>
    <scope>NUCLEOTIDE SEQUENCE</scope>
    <source>
        <strain evidence="2">DSM 22276</strain>
    </source>
</reference>
<organism evidence="2 3">
    <name type="scientific">Planococcus donghaensis</name>
    <dbReference type="NCBI Taxonomy" id="414778"/>
    <lineage>
        <taxon>Bacteria</taxon>
        <taxon>Bacillati</taxon>
        <taxon>Bacillota</taxon>
        <taxon>Bacilli</taxon>
        <taxon>Bacillales</taxon>
        <taxon>Caryophanaceae</taxon>
        <taxon>Planococcus</taxon>
    </lineage>
</organism>
<evidence type="ECO:0000313" key="2">
    <source>
        <dbReference type="EMBL" id="ANU23263.1"/>
    </source>
</evidence>
<protein>
    <recommendedName>
        <fullName evidence="1">SnoaL-like domain-containing protein</fullName>
    </recommendedName>
</protein>
<sequence>METAKNADFFRQFNHAFFQGDREFIENNITDDVVWTMVGTESIVGKQAFLDTAFGLEEGYSDLEYWIDFSVTDAKKAALKGKMIRKTTDSTPKVYAFCDFYVLNDENDCKIKELTTFLVAIDETVESS</sequence>
<feature type="domain" description="SnoaL-like" evidence="1">
    <location>
        <begin position="11"/>
        <end position="106"/>
    </location>
</feature>
<dbReference type="STRING" id="414778.BCM40_07715"/>
<dbReference type="KEGG" id="pdg:BCM40_07715"/>